<organism evidence="3 4">
    <name type="scientific">Limulus polyphemus</name>
    <name type="common">Atlantic horseshoe crab</name>
    <dbReference type="NCBI Taxonomy" id="6850"/>
    <lineage>
        <taxon>Eukaryota</taxon>
        <taxon>Metazoa</taxon>
        <taxon>Ecdysozoa</taxon>
        <taxon>Arthropoda</taxon>
        <taxon>Chelicerata</taxon>
        <taxon>Merostomata</taxon>
        <taxon>Xiphosura</taxon>
        <taxon>Limulidae</taxon>
        <taxon>Limulus</taxon>
    </lineage>
</organism>
<dbReference type="SUPFAM" id="SSF74924">
    <property type="entry name" value="Cap-Gly domain"/>
    <property type="match status" value="1"/>
</dbReference>
<dbReference type="PROSITE" id="PS50245">
    <property type="entry name" value="CAP_GLY_2"/>
    <property type="match status" value="1"/>
</dbReference>
<evidence type="ECO:0000256" key="1">
    <source>
        <dbReference type="SAM" id="MobiDB-lite"/>
    </source>
</evidence>
<accession>A0ABM1THL4</accession>
<dbReference type="Pfam" id="PF01302">
    <property type="entry name" value="CAP_GLY"/>
    <property type="match status" value="1"/>
</dbReference>
<protein>
    <submittedName>
        <fullName evidence="4">CAP-Gly domain-containing linker protein 4-like</fullName>
    </submittedName>
</protein>
<dbReference type="PANTHER" id="PTHR18916">
    <property type="entry name" value="DYNACTIN 1-RELATED MICROTUBULE-BINDING"/>
    <property type="match status" value="1"/>
</dbReference>
<dbReference type="PROSITE" id="PS00845">
    <property type="entry name" value="CAP_GLY_1"/>
    <property type="match status" value="1"/>
</dbReference>
<dbReference type="RefSeq" id="XP_022255370.1">
    <property type="nucleotide sequence ID" value="XM_022399662.1"/>
</dbReference>
<dbReference type="InterPro" id="IPR036859">
    <property type="entry name" value="CAP-Gly_dom_sf"/>
</dbReference>
<gene>
    <name evidence="4" type="primary">LOC111088757</name>
</gene>
<dbReference type="Proteomes" id="UP000694941">
    <property type="component" value="Unplaced"/>
</dbReference>
<dbReference type="Gene3D" id="2.30.30.190">
    <property type="entry name" value="CAP Gly-rich-like domain"/>
    <property type="match status" value="1"/>
</dbReference>
<feature type="compositionally biased region" description="Polar residues" evidence="1">
    <location>
        <begin position="17"/>
        <end position="30"/>
    </location>
</feature>
<keyword evidence="3" id="KW-1185">Reference proteome</keyword>
<proteinExistence type="predicted"/>
<dbReference type="InterPro" id="IPR000938">
    <property type="entry name" value="CAP-Gly_domain"/>
</dbReference>
<dbReference type="SMART" id="SM01052">
    <property type="entry name" value="CAP_GLY"/>
    <property type="match status" value="1"/>
</dbReference>
<evidence type="ECO:0000259" key="2">
    <source>
        <dbReference type="PROSITE" id="PS50245"/>
    </source>
</evidence>
<feature type="region of interest" description="Disordered" evidence="1">
    <location>
        <begin position="17"/>
        <end position="46"/>
    </location>
</feature>
<dbReference type="GeneID" id="111088757"/>
<feature type="domain" description="CAP-Gly" evidence="2">
    <location>
        <begin position="77"/>
        <end position="119"/>
    </location>
</feature>
<evidence type="ECO:0000313" key="4">
    <source>
        <dbReference type="RefSeq" id="XP_022255370.1"/>
    </source>
</evidence>
<reference evidence="4" key="1">
    <citation type="submission" date="2025-08" db="UniProtKB">
        <authorList>
            <consortium name="RefSeq"/>
        </authorList>
    </citation>
    <scope>IDENTIFICATION</scope>
    <source>
        <tissue evidence="4">Muscle</tissue>
    </source>
</reference>
<evidence type="ECO:0000313" key="3">
    <source>
        <dbReference type="Proteomes" id="UP000694941"/>
    </source>
</evidence>
<sequence length="138" mass="15534">MDSFIEPRCQFMRSLTDDSMNSSFSSPRSIKSNEKKTRTNKTRSLESSSFSSQKGCWLTIGMHVFVHNELGIVRYIGPVKFTDGIWLGVELRTPRGKNDGSVQGYRYFTCKSNYGLIVRPNRVTVRGINGSKLIGEGV</sequence>
<name>A0ABM1THL4_LIMPO</name>